<evidence type="ECO:0000313" key="1">
    <source>
        <dbReference type="EMBL" id="QDR83296.1"/>
    </source>
</evidence>
<organism evidence="1 2">
    <name type="scientific">Sporomusa termitida</name>
    <dbReference type="NCBI Taxonomy" id="2377"/>
    <lineage>
        <taxon>Bacteria</taxon>
        <taxon>Bacillati</taxon>
        <taxon>Bacillota</taxon>
        <taxon>Negativicutes</taxon>
        <taxon>Selenomonadales</taxon>
        <taxon>Sporomusaceae</taxon>
        <taxon>Sporomusa</taxon>
    </lineage>
</organism>
<accession>A0A517E1C0</accession>
<protein>
    <recommendedName>
        <fullName evidence="3">N-formylglutamate amidohydrolase</fullName>
    </recommendedName>
</protein>
<dbReference type="KEGG" id="sted:SPTER_47790"/>
<dbReference type="SUPFAM" id="SSF53187">
    <property type="entry name" value="Zn-dependent exopeptidases"/>
    <property type="match status" value="1"/>
</dbReference>
<sequence length="219" mass="24553">MKTGNYIKYCFGTTYCHVDAVHAASPKADRFTDEIVAGIIAKTGCAGIIGTVSRTVADLNRPPGPGNDEAVWEYRDVIGQFLYNTGLLAPGSRSLAKPYLHIGIHGMKDQPHGPFSIEVGTIYGQTCSFRVKKWFGEVLKARVREFSPDIKVIFDKHWVGNKSLASHRWGEGRRYPGYGKNYNAFQVEISRTLREHHRPAIIDIFTAVVADFSLMFCRR</sequence>
<dbReference type="EMBL" id="CP036259">
    <property type="protein sequence ID" value="QDR83296.1"/>
    <property type="molecule type" value="Genomic_DNA"/>
</dbReference>
<dbReference type="Proteomes" id="UP000320776">
    <property type="component" value="Chromosome"/>
</dbReference>
<keyword evidence="2" id="KW-1185">Reference proteome</keyword>
<dbReference type="AlphaFoldDB" id="A0A517E1C0"/>
<name>A0A517E1C0_9FIRM</name>
<dbReference type="RefSeq" id="WP_211367373.1">
    <property type="nucleotide sequence ID" value="NZ_CP036259.1"/>
</dbReference>
<reference evidence="1 2" key="1">
    <citation type="submission" date="2019-02" db="EMBL/GenBank/DDBJ databases">
        <title>Closed genome of Sporomusa termitida DSM 4440.</title>
        <authorList>
            <person name="Poehlein A."/>
            <person name="Daniel R."/>
        </authorList>
    </citation>
    <scope>NUCLEOTIDE SEQUENCE [LARGE SCALE GENOMIC DNA]</scope>
    <source>
        <strain evidence="1 2">DSM 4440</strain>
    </source>
</reference>
<dbReference type="Gene3D" id="3.40.630.40">
    <property type="entry name" value="Zn-dependent exopeptidases"/>
    <property type="match status" value="1"/>
</dbReference>
<proteinExistence type="predicted"/>
<evidence type="ECO:0000313" key="2">
    <source>
        <dbReference type="Proteomes" id="UP000320776"/>
    </source>
</evidence>
<gene>
    <name evidence="1" type="ORF">SPTER_47790</name>
</gene>
<evidence type="ECO:0008006" key="3">
    <source>
        <dbReference type="Google" id="ProtNLM"/>
    </source>
</evidence>